<feature type="transmembrane region" description="Helical" evidence="7">
    <location>
        <begin position="80"/>
        <end position="99"/>
    </location>
</feature>
<feature type="domain" description="ResB-like" evidence="8">
    <location>
        <begin position="21"/>
        <end position="293"/>
    </location>
</feature>
<keyword evidence="5 6" id="KW-0472">Membrane</keyword>
<organism evidence="9 10">
    <name type="scientific">Chondrus crispus</name>
    <name type="common">Carrageen Irish moss</name>
    <name type="synonym">Polymorpha crispa</name>
    <dbReference type="NCBI Taxonomy" id="2769"/>
    <lineage>
        <taxon>Eukaryota</taxon>
        <taxon>Rhodophyta</taxon>
        <taxon>Florideophyceae</taxon>
        <taxon>Rhodymeniophycidae</taxon>
        <taxon>Gigartinales</taxon>
        <taxon>Gigartinaceae</taxon>
        <taxon>Chondrus</taxon>
    </lineage>
</organism>
<dbReference type="AlphaFoldDB" id="M5DDB2"/>
<protein>
    <recommendedName>
        <fullName evidence="6">Cytochrome c biogenesis protein CcsB</fullName>
    </recommendedName>
</protein>
<proteinExistence type="inferred from homology"/>
<dbReference type="PANTHER" id="PTHR31566">
    <property type="entry name" value="CYTOCHROME C BIOGENESIS PROTEIN CCS1, CHLOROPLASTIC"/>
    <property type="match status" value="1"/>
</dbReference>
<dbReference type="PANTHER" id="PTHR31566:SF0">
    <property type="entry name" value="CYTOCHROME C BIOGENESIS PROTEIN CCS1, CHLOROPLASTIC"/>
    <property type="match status" value="1"/>
</dbReference>
<feature type="transmembrane region" description="Helical" evidence="7">
    <location>
        <begin position="20"/>
        <end position="40"/>
    </location>
</feature>
<evidence type="ECO:0000256" key="6">
    <source>
        <dbReference type="HAMAP-Rule" id="MF_01392"/>
    </source>
</evidence>
<evidence type="ECO:0000259" key="8">
    <source>
        <dbReference type="Pfam" id="PF05140"/>
    </source>
</evidence>
<dbReference type="KEGG" id="ccp:CHC_150"/>
<dbReference type="InterPro" id="IPR007816">
    <property type="entry name" value="ResB-like_domain"/>
</dbReference>
<evidence type="ECO:0000256" key="5">
    <source>
        <dbReference type="ARBA" id="ARBA00023136"/>
    </source>
</evidence>
<accession>M5DDB2</accession>
<feature type="transmembrane region" description="Helical" evidence="7">
    <location>
        <begin position="168"/>
        <end position="191"/>
    </location>
</feature>
<keyword evidence="9" id="KW-0934">Plastid</keyword>
<evidence type="ECO:0000256" key="1">
    <source>
        <dbReference type="ARBA" id="ARBA00004141"/>
    </source>
</evidence>
<evidence type="ECO:0000256" key="3">
    <source>
        <dbReference type="ARBA" id="ARBA00022748"/>
    </source>
</evidence>
<dbReference type="GO" id="GO:0017004">
    <property type="term" value="P:cytochrome complex assembly"/>
    <property type="evidence" value="ECO:0007669"/>
    <property type="project" value="UniProtKB-UniRule"/>
</dbReference>
<dbReference type="OrthoDB" id="565797at2759"/>
<feature type="domain" description="ResB-like" evidence="8">
    <location>
        <begin position="357"/>
        <end position="426"/>
    </location>
</feature>
<comment type="function">
    <text evidence="6">Required during biogenesis of c-type cytochromes (cytochrome c6 and cytochrome f) at the step of heme attachment.</text>
</comment>
<keyword evidence="3 6" id="KW-0201">Cytochrome c-type biogenesis</keyword>
<keyword evidence="2 6" id="KW-0812">Transmembrane</keyword>
<evidence type="ECO:0000256" key="4">
    <source>
        <dbReference type="ARBA" id="ARBA00022989"/>
    </source>
</evidence>
<dbReference type="OMA" id="RFWIDYT"/>
<keyword evidence="4 6" id="KW-1133">Transmembrane helix</keyword>
<geneLocation type="plastid" evidence="9"/>
<evidence type="ECO:0000313" key="10">
    <source>
        <dbReference type="Proteomes" id="UP000012073"/>
    </source>
</evidence>
<evidence type="ECO:0000256" key="2">
    <source>
        <dbReference type="ARBA" id="ARBA00022692"/>
    </source>
</evidence>
<dbReference type="GO" id="GO:0042651">
    <property type="term" value="C:thylakoid membrane"/>
    <property type="evidence" value="ECO:0007669"/>
    <property type="project" value="UniProtKB-UniRule"/>
</dbReference>
<comment type="subunit">
    <text evidence="6">May interact with CcsA.</text>
</comment>
<dbReference type="GeneID" id="14971032"/>
<dbReference type="HAMAP" id="MF_01392">
    <property type="entry name" value="CytC_Ccs1"/>
    <property type="match status" value="1"/>
</dbReference>
<evidence type="ECO:0000256" key="7">
    <source>
        <dbReference type="SAM" id="Phobius"/>
    </source>
</evidence>
<gene>
    <name evidence="6" type="primary">ccsB</name>
    <name evidence="6" type="synonym">ccs1</name>
    <name evidence="9" type="ORF">CHC_150</name>
</gene>
<feature type="transmembrane region" description="Helical" evidence="7">
    <location>
        <begin position="375"/>
        <end position="394"/>
    </location>
</feature>
<dbReference type="RefSeq" id="YP_007627316.1">
    <property type="nucleotide sequence ID" value="NC_020795.1"/>
</dbReference>
<dbReference type="EMBL" id="HF562234">
    <property type="protein sequence ID" value="CCP38063.1"/>
    <property type="molecule type" value="Genomic_DNA"/>
</dbReference>
<sequence>MKYITNKNLKWYATKILSNLNLSIIILLIISTISIIGTIIEQDQNMNYYQLHYPIKSGIAEQINWKIIINLGLDHIYATWWFILLLVLFFCSLITCTLSRQLPGLKNARTWKFVPHTDKTRCLLYSDLFKIKSLANIICSLNLKYYYVFHKKNQIYAYKGLIGRIAPVFVHISIVLTLTGSMIGFFSGFTIQQMVPKGEIFHIQNTIKSGTQSSLPLNILGKIENFYIDYNSDNSIKQFYSSIVIIDFYGQNIKKETIFVNHPLKFHGITVYQTDWQINSLRIKIGQHSIQKKVNKTKLGNNSIWFTNIPISSIDQIFLIITNLKNTILIYNSNGELINTINTNETIQINKQLFTITEIMTSTGLQIKADPGLQFVYIGFFILMISATVSYLSYSQIWISGIFCIKQELKVTGTTNRAKLSFEEDLRYIIKTYNQFSIKAYNYLINIIHL</sequence>
<dbReference type="Gramene" id="CCP38063">
    <property type="protein sequence ID" value="CCP38063"/>
    <property type="gene ID" value="CHC_150"/>
</dbReference>
<evidence type="ECO:0000313" key="9">
    <source>
        <dbReference type="EMBL" id="CCP38063.1"/>
    </source>
</evidence>
<dbReference type="InterPro" id="IPR023494">
    <property type="entry name" value="Cyt_c_bgen_Ccs1/CcsB/ResB"/>
</dbReference>
<comment type="similarity">
    <text evidence="6">Belongs to the Ccs1/CcsB family.</text>
</comment>
<dbReference type="Proteomes" id="UP000012073">
    <property type="component" value="Plastid Pltd"/>
</dbReference>
<keyword evidence="6" id="KW-0793">Thylakoid</keyword>
<dbReference type="STRING" id="2769.M5DDB2"/>
<comment type="subcellular location">
    <subcellularLocation>
        <location evidence="6">Cellular thylakoid membrane</location>
        <topology evidence="6">Multi-pass membrane protein</topology>
    </subcellularLocation>
    <subcellularLocation>
        <location evidence="1">Membrane</location>
        <topology evidence="1">Multi-pass membrane protein</topology>
    </subcellularLocation>
</comment>
<name>M5DDB2_CHOCR</name>
<keyword evidence="10" id="KW-1185">Reference proteome</keyword>
<reference evidence="9 10" key="1">
    <citation type="journal article" date="2013" name="PLoS ONE">
        <title>Evolution of red algal plastid genomes: ancient architectures, introns, horizontal gene transfer, and taxonomic utility of plastid markers.</title>
        <authorList>
            <person name="Janouskovec J."/>
            <person name="Liu S.-L."/>
            <person name="Martone P.T."/>
            <person name="Carre W."/>
            <person name="Leblanc C."/>
            <person name="Collen J."/>
            <person name="Keeling P.J."/>
        </authorList>
    </citation>
    <scope>NUCLEOTIDE SEQUENCE [LARGE SCALE GENOMIC DNA]</scope>
    <source>
        <strain evidence="10">cv. Stackhouse</strain>
    </source>
</reference>
<dbReference type="Pfam" id="PF05140">
    <property type="entry name" value="ResB"/>
    <property type="match status" value="2"/>
</dbReference>